<organism evidence="1 2">
    <name type="scientific">Lactobacillus kullabergensis</name>
    <dbReference type="NCBI Taxonomy" id="1218493"/>
    <lineage>
        <taxon>Bacteria</taxon>
        <taxon>Bacillati</taxon>
        <taxon>Bacillota</taxon>
        <taxon>Bacilli</taxon>
        <taxon>Lactobacillales</taxon>
        <taxon>Lactobacillaceae</taxon>
        <taxon>Lactobacillus</taxon>
    </lineage>
</organism>
<name>A0A0F4LEH7_9LACO</name>
<dbReference type="EMBL" id="JXBY01000014">
    <property type="protein sequence ID" value="KJY57252.1"/>
    <property type="molecule type" value="Genomic_DNA"/>
</dbReference>
<protein>
    <submittedName>
        <fullName evidence="1">Uncharacterized protein</fullName>
    </submittedName>
</protein>
<dbReference type="HOGENOM" id="CLU_185803_2_1_9"/>
<reference evidence="1 2" key="1">
    <citation type="submission" date="2014-12" db="EMBL/GenBank/DDBJ databases">
        <title>Comparative genomics of the lactic acid bacteria isolated from the honey bee gut.</title>
        <authorList>
            <person name="Ellegaard K.M."/>
            <person name="Tamarit D."/>
            <person name="Javelind E."/>
            <person name="Olofsson T."/>
            <person name="Andersson S.G."/>
            <person name="Vasquez A."/>
        </authorList>
    </citation>
    <scope>NUCLEOTIDE SEQUENCE [LARGE SCALE GENOMIC DNA]</scope>
    <source>
        <strain evidence="1 2">Biut2</strain>
    </source>
</reference>
<dbReference type="Proteomes" id="UP000033533">
    <property type="component" value="Unassembled WGS sequence"/>
</dbReference>
<proteinExistence type="predicted"/>
<evidence type="ECO:0000313" key="1">
    <source>
        <dbReference type="EMBL" id="KJY57252.1"/>
    </source>
</evidence>
<dbReference type="PATRIC" id="fig|1218493.3.peg.634"/>
<dbReference type="STRING" id="1218493.JF76_05910"/>
<dbReference type="AlphaFoldDB" id="A0A0F4LEH7"/>
<comment type="caution">
    <text evidence="1">The sequence shown here is derived from an EMBL/GenBank/DDBJ whole genome shotgun (WGS) entry which is preliminary data.</text>
</comment>
<evidence type="ECO:0000313" key="2">
    <source>
        <dbReference type="Proteomes" id="UP000033533"/>
    </source>
</evidence>
<sequence length="63" mass="7118">MVNLDYQKILEQLADGELDHYEVDPQNAFEFQSALRSFGKRQNITGKALRGGKIIYSQSKTGV</sequence>
<gene>
    <name evidence="1" type="ORF">JF76_05910</name>
</gene>
<accession>A0A0F4LEH7</accession>